<dbReference type="GO" id="GO:0034755">
    <property type="term" value="P:iron ion transmembrane transport"/>
    <property type="evidence" value="ECO:0007669"/>
    <property type="project" value="TreeGrafter"/>
</dbReference>
<keyword evidence="2" id="KW-0813">Transport</keyword>
<keyword evidence="5 6" id="KW-0472">Membrane</keyword>
<dbReference type="GO" id="GO:0015086">
    <property type="term" value="F:cadmium ion transmembrane transporter activity"/>
    <property type="evidence" value="ECO:0007669"/>
    <property type="project" value="TreeGrafter"/>
</dbReference>
<sequence>MVVFTRWSHKLRQMLKRVGPGFITGAADDDPSGVATYSIAGAQYGYKMSWMSLFLLPAMISIQEMCGRIGLVTGSGLAAVIKKFYSVKLMWFAVSLLAVANVINIGADLGIIAASLQMLFGLPFHFWLIVTAVLIVWMEIAVTYKKYARVLKWLGLSLLVYVITAFMVKQNWGEIAFMILVPHIDFNLGYLMTMVGFMGTTISPYLFFWQTSEEVEEKITDVRSQISDFGQKTKVWPSDVKRMRWDTKIGMLFSNLMTFFIVLTTAATLHKNGVFNISTPQEAALALKPLAGDFAYLLFAFGMIGIGLQSIPVLAGSLAYAVADGLGIPEGLSKKFHQARGFYIVIALATLVGAGMNMVGVNTMQALYVAAVVNGVIAVPLIFIIIKLADDNRVVGDFKTQKRYKLIAWITFVFMALSVLFMLGSLLFK</sequence>
<gene>
    <name evidence="7" type="ORF">UW44_C0008G0007</name>
</gene>
<name>A0A0G1HXM6_9BACT</name>
<dbReference type="GO" id="GO:0005886">
    <property type="term" value="C:plasma membrane"/>
    <property type="evidence" value="ECO:0007669"/>
    <property type="project" value="TreeGrafter"/>
</dbReference>
<dbReference type="STRING" id="1618387.UW44_C0008G0007"/>
<evidence type="ECO:0000256" key="3">
    <source>
        <dbReference type="ARBA" id="ARBA00022692"/>
    </source>
</evidence>
<feature type="transmembrane region" description="Helical" evidence="6">
    <location>
        <begin position="341"/>
        <end position="360"/>
    </location>
</feature>
<dbReference type="PANTHER" id="PTHR11706">
    <property type="entry name" value="SOLUTE CARRIER PROTEIN FAMILY 11 MEMBER"/>
    <property type="match status" value="1"/>
</dbReference>
<feature type="transmembrane region" description="Helical" evidence="6">
    <location>
        <begin position="406"/>
        <end position="428"/>
    </location>
</feature>
<evidence type="ECO:0000256" key="5">
    <source>
        <dbReference type="ARBA" id="ARBA00023136"/>
    </source>
</evidence>
<evidence type="ECO:0000313" key="7">
    <source>
        <dbReference type="EMBL" id="KKT51685.1"/>
    </source>
</evidence>
<dbReference type="PATRIC" id="fig|1618387.3.peg.622"/>
<feature type="transmembrane region" description="Helical" evidence="6">
    <location>
        <begin position="89"/>
        <end position="112"/>
    </location>
</feature>
<feature type="transmembrane region" description="Helical" evidence="6">
    <location>
        <begin position="366"/>
        <end position="386"/>
    </location>
</feature>
<dbReference type="Pfam" id="PF01566">
    <property type="entry name" value="Nramp"/>
    <property type="match status" value="1"/>
</dbReference>
<reference evidence="7 8" key="1">
    <citation type="journal article" date="2015" name="Nature">
        <title>rRNA introns, odd ribosomes, and small enigmatic genomes across a large radiation of phyla.</title>
        <authorList>
            <person name="Brown C.T."/>
            <person name="Hug L.A."/>
            <person name="Thomas B.C."/>
            <person name="Sharon I."/>
            <person name="Castelle C.J."/>
            <person name="Singh A."/>
            <person name="Wilkins M.J."/>
            <person name="Williams K.H."/>
            <person name="Banfield J.F."/>
        </authorList>
    </citation>
    <scope>NUCLEOTIDE SEQUENCE [LARGE SCALE GENOMIC DNA]</scope>
</reference>
<keyword evidence="3 6" id="KW-0812">Transmembrane</keyword>
<dbReference type="InterPro" id="IPR001046">
    <property type="entry name" value="NRAMP_fam"/>
</dbReference>
<feature type="transmembrane region" description="Helical" evidence="6">
    <location>
        <begin position="294"/>
        <end position="320"/>
    </location>
</feature>
<evidence type="ECO:0000256" key="1">
    <source>
        <dbReference type="ARBA" id="ARBA00004141"/>
    </source>
</evidence>
<protein>
    <submittedName>
        <fullName evidence="7">NRAMP family Mn2+/Fe2+ transporter</fullName>
    </submittedName>
</protein>
<keyword evidence="4 6" id="KW-1133">Transmembrane helix</keyword>
<organism evidence="7 8">
    <name type="scientific">Candidatus Collierbacteria bacterium GW2011_GWB2_44_22</name>
    <dbReference type="NCBI Taxonomy" id="1618387"/>
    <lineage>
        <taxon>Bacteria</taxon>
        <taxon>Candidatus Collieribacteriota</taxon>
    </lineage>
</organism>
<dbReference type="PANTHER" id="PTHR11706:SF33">
    <property type="entry name" value="NATURAL RESISTANCE-ASSOCIATED MACROPHAGE PROTEIN 2"/>
    <property type="match status" value="1"/>
</dbReference>
<accession>A0A0G1HXM6</accession>
<evidence type="ECO:0000256" key="6">
    <source>
        <dbReference type="SAM" id="Phobius"/>
    </source>
</evidence>
<dbReference type="AlphaFoldDB" id="A0A0G1HXM6"/>
<feature type="transmembrane region" description="Helical" evidence="6">
    <location>
        <begin position="150"/>
        <end position="168"/>
    </location>
</feature>
<feature type="transmembrane region" description="Helical" evidence="6">
    <location>
        <begin position="118"/>
        <end position="138"/>
    </location>
</feature>
<comment type="caution">
    <text evidence="7">The sequence shown here is derived from an EMBL/GenBank/DDBJ whole genome shotgun (WGS) entry which is preliminary data.</text>
</comment>
<feature type="transmembrane region" description="Helical" evidence="6">
    <location>
        <begin position="188"/>
        <end position="208"/>
    </location>
</feature>
<evidence type="ECO:0000256" key="4">
    <source>
        <dbReference type="ARBA" id="ARBA00022989"/>
    </source>
</evidence>
<dbReference type="Proteomes" id="UP000034006">
    <property type="component" value="Unassembled WGS sequence"/>
</dbReference>
<dbReference type="GO" id="GO:0005384">
    <property type="term" value="F:manganese ion transmembrane transporter activity"/>
    <property type="evidence" value="ECO:0007669"/>
    <property type="project" value="TreeGrafter"/>
</dbReference>
<feature type="transmembrane region" description="Helical" evidence="6">
    <location>
        <begin position="249"/>
        <end position="269"/>
    </location>
</feature>
<dbReference type="EMBL" id="LCIH01000008">
    <property type="protein sequence ID" value="KKT51685.1"/>
    <property type="molecule type" value="Genomic_DNA"/>
</dbReference>
<evidence type="ECO:0000313" key="8">
    <source>
        <dbReference type="Proteomes" id="UP000034006"/>
    </source>
</evidence>
<evidence type="ECO:0000256" key="2">
    <source>
        <dbReference type="ARBA" id="ARBA00022448"/>
    </source>
</evidence>
<proteinExistence type="predicted"/>
<comment type="subcellular location">
    <subcellularLocation>
        <location evidence="1">Membrane</location>
        <topology evidence="1">Multi-pass membrane protein</topology>
    </subcellularLocation>
</comment>